<keyword evidence="2" id="KW-1185">Reference proteome</keyword>
<gene>
    <name evidence="1" type="ORF">BDR25DRAFT_289567</name>
</gene>
<name>A0ACB6QP76_9PLEO</name>
<proteinExistence type="predicted"/>
<sequence>MPLSAETKKSLQQTVDAACADSQSGIPGASVVVVDKNGEELFAYASGKRGCKSSEPMTLDNIFWIASCTKMVAGVACMQLVEKGILELDDGDQLEKLCPELKEIKVLQDDGKLVEKKRKITLRMLLTHTAGFGYTFFNSKLRDYSHPIGFDEFSGSLNDITQPLVHQPGENWEYGVNIDWAGIALERATGLSLNEYIHQNIFNPLGLDNISMFPNESMRQRLAHMHFRKHDGFLIARDHLLRKPLVVGAAEVSSVLNSGGAGCFARPQDYCQIIATLLNDGTSPRTGVQLLQRSTVNEMFRNQIPDFPNFARQGIPDAKPDLTNPIPEIYPVPGNPPQGWGLTFMLSNGGITGRSKGTGFWAGLPNCWWWCDRENGIGGLVCSQILPFADAKVLGLWFDIETQIYKALSSG</sequence>
<reference evidence="1" key="1">
    <citation type="journal article" date="2020" name="Stud. Mycol.">
        <title>101 Dothideomycetes genomes: a test case for predicting lifestyles and emergence of pathogens.</title>
        <authorList>
            <person name="Haridas S."/>
            <person name="Albert R."/>
            <person name="Binder M."/>
            <person name="Bloem J."/>
            <person name="Labutti K."/>
            <person name="Salamov A."/>
            <person name="Andreopoulos B."/>
            <person name="Baker S."/>
            <person name="Barry K."/>
            <person name="Bills G."/>
            <person name="Bluhm B."/>
            <person name="Cannon C."/>
            <person name="Castanera R."/>
            <person name="Culley D."/>
            <person name="Daum C."/>
            <person name="Ezra D."/>
            <person name="Gonzalez J."/>
            <person name="Henrissat B."/>
            <person name="Kuo A."/>
            <person name="Liang C."/>
            <person name="Lipzen A."/>
            <person name="Lutzoni F."/>
            <person name="Magnuson J."/>
            <person name="Mondo S."/>
            <person name="Nolan M."/>
            <person name="Ohm R."/>
            <person name="Pangilinan J."/>
            <person name="Park H.-J."/>
            <person name="Ramirez L."/>
            <person name="Alfaro M."/>
            <person name="Sun H."/>
            <person name="Tritt A."/>
            <person name="Yoshinaga Y."/>
            <person name="Zwiers L.-H."/>
            <person name="Turgeon B."/>
            <person name="Goodwin S."/>
            <person name="Spatafora J."/>
            <person name="Crous P."/>
            <person name="Grigoriev I."/>
        </authorList>
    </citation>
    <scope>NUCLEOTIDE SEQUENCE</scope>
    <source>
        <strain evidence="1">ATCC 200398</strain>
    </source>
</reference>
<organism evidence="1 2">
    <name type="scientific">Lindgomyces ingoldianus</name>
    <dbReference type="NCBI Taxonomy" id="673940"/>
    <lineage>
        <taxon>Eukaryota</taxon>
        <taxon>Fungi</taxon>
        <taxon>Dikarya</taxon>
        <taxon>Ascomycota</taxon>
        <taxon>Pezizomycotina</taxon>
        <taxon>Dothideomycetes</taxon>
        <taxon>Pleosporomycetidae</taxon>
        <taxon>Pleosporales</taxon>
        <taxon>Lindgomycetaceae</taxon>
        <taxon>Lindgomyces</taxon>
    </lineage>
</organism>
<evidence type="ECO:0000313" key="1">
    <source>
        <dbReference type="EMBL" id="KAF2468721.1"/>
    </source>
</evidence>
<comment type="caution">
    <text evidence="1">The sequence shown here is derived from an EMBL/GenBank/DDBJ whole genome shotgun (WGS) entry which is preliminary data.</text>
</comment>
<protein>
    <submittedName>
        <fullName evidence="1">Beta-lactamase/transpeptidase-like protein</fullName>
    </submittedName>
</protein>
<dbReference type="Proteomes" id="UP000799755">
    <property type="component" value="Unassembled WGS sequence"/>
</dbReference>
<dbReference type="EMBL" id="MU003514">
    <property type="protein sequence ID" value="KAF2468721.1"/>
    <property type="molecule type" value="Genomic_DNA"/>
</dbReference>
<evidence type="ECO:0000313" key="2">
    <source>
        <dbReference type="Proteomes" id="UP000799755"/>
    </source>
</evidence>
<accession>A0ACB6QP76</accession>